<dbReference type="InterPro" id="IPR016032">
    <property type="entry name" value="Sig_transdc_resp-reg_C-effctor"/>
</dbReference>
<dbReference type="GO" id="GO:0006355">
    <property type="term" value="P:regulation of DNA-templated transcription"/>
    <property type="evidence" value="ECO:0007669"/>
    <property type="project" value="InterPro"/>
</dbReference>
<organism evidence="5 6">
    <name type="scientific">Bordetella flabilis</name>
    <dbReference type="NCBI Taxonomy" id="463014"/>
    <lineage>
        <taxon>Bacteria</taxon>
        <taxon>Pseudomonadati</taxon>
        <taxon>Pseudomonadota</taxon>
        <taxon>Betaproteobacteria</taxon>
        <taxon>Burkholderiales</taxon>
        <taxon>Alcaligenaceae</taxon>
        <taxon>Bordetella</taxon>
    </lineage>
</organism>
<sequence>MIDDRNVIVLQDARALRDSLVQELASHDFAVRSCGSLQGFQQLQAMHPAPLVVLVGDPDSLARNASHIRKIAQGVAIVALGPGSETGWRKRIMGAGADACHVVSIDVPELVAVLWSWGRQATSAMELHGAGVAGAGAGASASTGGWPWRTRSAPAWRLSANGRVLATPQGRTLPLTGSESGFLTRMAASEGQLLRREDPALDCPTGPARPGNAQDPRSVDVLVSRLRRKARHAGIELPLLAVRGCGYLFVESLDTHTATVLPCRSLPS</sequence>
<dbReference type="InterPro" id="IPR011006">
    <property type="entry name" value="CheY-like_superfamily"/>
</dbReference>
<dbReference type="GO" id="GO:0000160">
    <property type="term" value="P:phosphorelay signal transduction system"/>
    <property type="evidence" value="ECO:0007669"/>
    <property type="project" value="InterPro"/>
</dbReference>
<dbReference type="OrthoDB" id="9149764at2"/>
<dbReference type="STRING" id="463014.BAU07_23520"/>
<dbReference type="GO" id="GO:0003677">
    <property type="term" value="F:DNA binding"/>
    <property type="evidence" value="ECO:0007669"/>
    <property type="project" value="UniProtKB-UniRule"/>
</dbReference>
<reference evidence="5 6" key="1">
    <citation type="submission" date="2016-06" db="EMBL/GenBank/DDBJ databases">
        <title>Complete genome sequences of Bordetella bronchialis and Bordetella flabilis.</title>
        <authorList>
            <person name="LiPuma J.J."/>
            <person name="Spilker T."/>
        </authorList>
    </citation>
    <scope>NUCLEOTIDE SEQUENCE [LARGE SCALE GENOMIC DNA]</scope>
    <source>
        <strain evidence="5 6">AU10664</strain>
    </source>
</reference>
<evidence type="ECO:0000256" key="2">
    <source>
        <dbReference type="PROSITE-ProRule" id="PRU01091"/>
    </source>
</evidence>
<dbReference type="PROSITE" id="PS51755">
    <property type="entry name" value="OMPR_PHOB"/>
    <property type="match status" value="1"/>
</dbReference>
<evidence type="ECO:0000256" key="1">
    <source>
        <dbReference type="ARBA" id="ARBA00023125"/>
    </source>
</evidence>
<evidence type="ECO:0000259" key="4">
    <source>
        <dbReference type="PROSITE" id="PS51755"/>
    </source>
</evidence>
<dbReference type="SUPFAM" id="SSF52172">
    <property type="entry name" value="CheY-like"/>
    <property type="match status" value="1"/>
</dbReference>
<evidence type="ECO:0000313" key="6">
    <source>
        <dbReference type="Proteomes" id="UP000091926"/>
    </source>
</evidence>
<evidence type="ECO:0000313" key="5">
    <source>
        <dbReference type="EMBL" id="ANN79692.1"/>
    </source>
</evidence>
<dbReference type="Proteomes" id="UP000091926">
    <property type="component" value="Chromosome"/>
</dbReference>
<dbReference type="SMART" id="SM00862">
    <property type="entry name" value="Trans_reg_C"/>
    <property type="match status" value="1"/>
</dbReference>
<dbReference type="AlphaFoldDB" id="A0A193GHZ8"/>
<feature type="DNA-binding region" description="OmpR/PhoB-type" evidence="2">
    <location>
        <begin position="148"/>
        <end position="251"/>
    </location>
</feature>
<dbReference type="SUPFAM" id="SSF46894">
    <property type="entry name" value="C-terminal effector domain of the bipartite response regulators"/>
    <property type="match status" value="1"/>
</dbReference>
<gene>
    <name evidence="5" type="ORF">BAU07_23520</name>
</gene>
<evidence type="ECO:0000256" key="3">
    <source>
        <dbReference type="SAM" id="MobiDB-lite"/>
    </source>
</evidence>
<name>A0A193GHZ8_9BORD</name>
<protein>
    <recommendedName>
        <fullName evidence="4">OmpR/PhoB-type domain-containing protein</fullName>
    </recommendedName>
</protein>
<keyword evidence="6" id="KW-1185">Reference proteome</keyword>
<dbReference type="EMBL" id="CP016172">
    <property type="protein sequence ID" value="ANN79692.1"/>
    <property type="molecule type" value="Genomic_DNA"/>
</dbReference>
<dbReference type="KEGG" id="bfz:BAU07_23520"/>
<keyword evidence="1 2" id="KW-0238">DNA-binding</keyword>
<dbReference type="InterPro" id="IPR001867">
    <property type="entry name" value="OmpR/PhoB-type_DNA-bd"/>
</dbReference>
<feature type="domain" description="OmpR/PhoB-type" evidence="4">
    <location>
        <begin position="148"/>
        <end position="251"/>
    </location>
</feature>
<dbReference type="Gene3D" id="1.10.10.10">
    <property type="entry name" value="Winged helix-like DNA-binding domain superfamily/Winged helix DNA-binding domain"/>
    <property type="match status" value="1"/>
</dbReference>
<feature type="region of interest" description="Disordered" evidence="3">
    <location>
        <begin position="196"/>
        <end position="217"/>
    </location>
</feature>
<dbReference type="RefSeq" id="WP_066663212.1">
    <property type="nucleotide sequence ID" value="NZ_CBCSCL010000015.1"/>
</dbReference>
<proteinExistence type="predicted"/>
<dbReference type="InterPro" id="IPR036388">
    <property type="entry name" value="WH-like_DNA-bd_sf"/>
</dbReference>
<accession>A0A193GHZ8</accession>